<comment type="caution">
    <text evidence="8">The sequence shown here is derived from an EMBL/GenBank/DDBJ whole genome shotgun (WGS) entry which is preliminary data.</text>
</comment>
<evidence type="ECO:0000256" key="6">
    <source>
        <dbReference type="SAM" id="Phobius"/>
    </source>
</evidence>
<evidence type="ECO:0000256" key="3">
    <source>
        <dbReference type="ARBA" id="ARBA00023125"/>
    </source>
</evidence>
<keyword evidence="4" id="KW-0804">Transcription</keyword>
<evidence type="ECO:0000256" key="1">
    <source>
        <dbReference type="ARBA" id="ARBA00004123"/>
    </source>
</evidence>
<evidence type="ECO:0000313" key="8">
    <source>
        <dbReference type="EMBL" id="CAK7329147.1"/>
    </source>
</evidence>
<dbReference type="Gene3D" id="2.170.150.80">
    <property type="entry name" value="NAC domain"/>
    <property type="match status" value="1"/>
</dbReference>
<keyword evidence="2" id="KW-0805">Transcription regulation</keyword>
<keyword evidence="5" id="KW-0539">Nucleus</keyword>
<evidence type="ECO:0000256" key="5">
    <source>
        <dbReference type="ARBA" id="ARBA00023242"/>
    </source>
</evidence>
<evidence type="ECO:0000259" key="7">
    <source>
        <dbReference type="PROSITE" id="PS51005"/>
    </source>
</evidence>
<organism evidence="8 9">
    <name type="scientific">Dovyalis caffra</name>
    <dbReference type="NCBI Taxonomy" id="77055"/>
    <lineage>
        <taxon>Eukaryota</taxon>
        <taxon>Viridiplantae</taxon>
        <taxon>Streptophyta</taxon>
        <taxon>Embryophyta</taxon>
        <taxon>Tracheophyta</taxon>
        <taxon>Spermatophyta</taxon>
        <taxon>Magnoliopsida</taxon>
        <taxon>eudicotyledons</taxon>
        <taxon>Gunneridae</taxon>
        <taxon>Pentapetalae</taxon>
        <taxon>rosids</taxon>
        <taxon>fabids</taxon>
        <taxon>Malpighiales</taxon>
        <taxon>Salicaceae</taxon>
        <taxon>Flacourtieae</taxon>
        <taxon>Dovyalis</taxon>
    </lineage>
</organism>
<comment type="subcellular location">
    <subcellularLocation>
        <location evidence="1">Nucleus</location>
    </subcellularLocation>
</comment>
<keyword evidence="9" id="KW-1185">Reference proteome</keyword>
<dbReference type="GO" id="GO:0003677">
    <property type="term" value="F:DNA binding"/>
    <property type="evidence" value="ECO:0007669"/>
    <property type="project" value="UniProtKB-KW"/>
</dbReference>
<proteinExistence type="predicted"/>
<dbReference type="SUPFAM" id="SSF101941">
    <property type="entry name" value="NAC domain"/>
    <property type="match status" value="1"/>
</dbReference>
<protein>
    <recommendedName>
        <fullName evidence="7">NAC domain-containing protein</fullName>
    </recommendedName>
</protein>
<evidence type="ECO:0000256" key="2">
    <source>
        <dbReference type="ARBA" id="ARBA00023015"/>
    </source>
</evidence>
<dbReference type="EMBL" id="CAWUPB010000913">
    <property type="protein sequence ID" value="CAK7329147.1"/>
    <property type="molecule type" value="Genomic_DNA"/>
</dbReference>
<feature type="transmembrane region" description="Helical" evidence="6">
    <location>
        <begin position="248"/>
        <end position="267"/>
    </location>
</feature>
<gene>
    <name evidence="8" type="ORF">DCAF_LOCUS6895</name>
</gene>
<name>A0AAV1R5L2_9ROSI</name>
<accession>A0AAV1R5L2</accession>
<dbReference type="PANTHER" id="PTHR31989">
    <property type="entry name" value="NAC DOMAIN-CONTAINING PROTEIN 82-RELATED"/>
    <property type="match status" value="1"/>
</dbReference>
<dbReference type="Proteomes" id="UP001314170">
    <property type="component" value="Unassembled WGS sequence"/>
</dbReference>
<keyword evidence="6" id="KW-1133">Transmembrane helix</keyword>
<dbReference type="GO" id="GO:0006355">
    <property type="term" value="P:regulation of DNA-templated transcription"/>
    <property type="evidence" value="ECO:0007669"/>
    <property type="project" value="InterPro"/>
</dbReference>
<keyword evidence="6" id="KW-0472">Membrane</keyword>
<dbReference type="GO" id="GO:0005634">
    <property type="term" value="C:nucleus"/>
    <property type="evidence" value="ECO:0007669"/>
    <property type="project" value="UniProtKB-SubCell"/>
</dbReference>
<evidence type="ECO:0000313" key="9">
    <source>
        <dbReference type="Proteomes" id="UP001314170"/>
    </source>
</evidence>
<dbReference type="PROSITE" id="PS51005">
    <property type="entry name" value="NAC"/>
    <property type="match status" value="1"/>
</dbReference>
<evidence type="ECO:0000256" key="4">
    <source>
        <dbReference type="ARBA" id="ARBA00023163"/>
    </source>
</evidence>
<reference evidence="8 9" key="1">
    <citation type="submission" date="2024-01" db="EMBL/GenBank/DDBJ databases">
        <authorList>
            <person name="Waweru B."/>
        </authorList>
    </citation>
    <scope>NUCLEOTIDE SEQUENCE [LARGE SCALE GENOMIC DNA]</scope>
</reference>
<keyword evidence="6" id="KW-0812">Transmembrane</keyword>
<keyword evidence="3" id="KW-0238">DNA-binding</keyword>
<dbReference type="InterPro" id="IPR036093">
    <property type="entry name" value="NAC_dom_sf"/>
</dbReference>
<dbReference type="InterPro" id="IPR003441">
    <property type="entry name" value="NAC-dom"/>
</dbReference>
<sequence length="278" mass="30930">MASGGVLSRETQMSIEETSTFPGFRFAPTDVELISYYLKKKIEGSPEKWLEVIPEIEICKHEPWDLPGGIPEEETAAECSKKFSSSSDSYPIENFSSAYESELKSSTDADLAESSRRQKDCDNDEVICGDILKDDIYGDILMDDIIELDETLLSAPPGVNPPVEFKPESQTTPQQPVESFVSEALPLSSIPSQGTANRRINLKKQMPGTSEAEAFINNGDKESKLPCSKEPSKRVLSFLSAKMSRLRLFSTVFILLIFLLLLVILAGRFQKVKRNTYA</sequence>
<feature type="domain" description="NAC" evidence="7">
    <location>
        <begin position="20"/>
        <end position="170"/>
    </location>
</feature>
<dbReference type="Pfam" id="PF02365">
    <property type="entry name" value="NAM"/>
    <property type="match status" value="1"/>
</dbReference>
<dbReference type="AlphaFoldDB" id="A0AAV1R5L2"/>